<dbReference type="Gene3D" id="3.40.30.10">
    <property type="entry name" value="Glutaredoxin"/>
    <property type="match status" value="1"/>
</dbReference>
<evidence type="ECO:0000313" key="2">
    <source>
        <dbReference type="EMBL" id="KLE31214.1"/>
    </source>
</evidence>
<evidence type="ECO:0000256" key="1">
    <source>
        <dbReference type="SAM" id="SignalP"/>
    </source>
</evidence>
<dbReference type="STRING" id="502682.BMF35_b0043"/>
<feature type="signal peptide" evidence="1">
    <location>
        <begin position="1"/>
        <end position="18"/>
    </location>
</feature>
<dbReference type="PATRIC" id="fig|502682.8.peg.2612"/>
<evidence type="ECO:0000313" key="3">
    <source>
        <dbReference type="Proteomes" id="UP000053070"/>
    </source>
</evidence>
<dbReference type="Pfam" id="PF13899">
    <property type="entry name" value="Thioredoxin_7"/>
    <property type="match status" value="1"/>
</dbReference>
<name>A0A0G9MKT0_9SPHN</name>
<gene>
    <name evidence="2" type="ORF">AAW01_12805</name>
</gene>
<sequence>MRSALVPLFLVLSACAHSGDAGLASADNHHPAYPEATSYDVSSDAMAEVDAALARSAANDTRVLLVMGANWCHDSRALAGWLGTPRFDAMIAENYELVFVNIGMPQTGDGHNLEIARRFGLDDLPGSPNVLVLTPAGELVNADTATTWRNAASRSDDAIFEELQSLADRII</sequence>
<organism evidence="2 3">
    <name type="scientific">Aurantiacibacter gangjinensis</name>
    <dbReference type="NCBI Taxonomy" id="502682"/>
    <lineage>
        <taxon>Bacteria</taxon>
        <taxon>Pseudomonadati</taxon>
        <taxon>Pseudomonadota</taxon>
        <taxon>Alphaproteobacteria</taxon>
        <taxon>Sphingomonadales</taxon>
        <taxon>Erythrobacteraceae</taxon>
        <taxon>Aurantiacibacter</taxon>
    </lineage>
</organism>
<dbReference type="AlphaFoldDB" id="A0A0G9MKT0"/>
<keyword evidence="1" id="KW-0732">Signal</keyword>
<dbReference type="GO" id="GO:0016853">
    <property type="term" value="F:isomerase activity"/>
    <property type="evidence" value="ECO:0007669"/>
    <property type="project" value="UniProtKB-KW"/>
</dbReference>
<reference evidence="2 3" key="1">
    <citation type="submission" date="2015-04" db="EMBL/GenBank/DDBJ databases">
        <title>The draft genome sequence of Erythrobacr gangjinensis K7-2.</title>
        <authorList>
            <person name="Zhuang L."/>
            <person name="Liu Y."/>
            <person name="Shao Z."/>
        </authorList>
    </citation>
    <scope>NUCLEOTIDE SEQUENCE [LARGE SCALE GENOMIC DNA]</scope>
    <source>
        <strain evidence="2 3">K7-2</strain>
    </source>
</reference>
<dbReference type="SUPFAM" id="SSF52833">
    <property type="entry name" value="Thioredoxin-like"/>
    <property type="match status" value="1"/>
</dbReference>
<dbReference type="PROSITE" id="PS51257">
    <property type="entry name" value="PROKAR_LIPOPROTEIN"/>
    <property type="match status" value="1"/>
</dbReference>
<keyword evidence="2" id="KW-0413">Isomerase</keyword>
<keyword evidence="3" id="KW-1185">Reference proteome</keyword>
<dbReference type="OrthoDB" id="7629852at2"/>
<accession>A0A0G9MKT0</accession>
<dbReference type="InterPro" id="IPR036249">
    <property type="entry name" value="Thioredoxin-like_sf"/>
</dbReference>
<comment type="caution">
    <text evidence="2">The sequence shown here is derived from an EMBL/GenBank/DDBJ whole genome shotgun (WGS) entry which is preliminary data.</text>
</comment>
<dbReference type="Proteomes" id="UP000053070">
    <property type="component" value="Unassembled WGS sequence"/>
</dbReference>
<dbReference type="EMBL" id="LBHC01000003">
    <property type="protein sequence ID" value="KLE31214.1"/>
    <property type="molecule type" value="Genomic_DNA"/>
</dbReference>
<protein>
    <submittedName>
        <fullName evidence="2">Protein-disulfide isomerase</fullName>
    </submittedName>
</protein>
<proteinExistence type="predicted"/>
<feature type="chain" id="PRO_5002580889" evidence="1">
    <location>
        <begin position="19"/>
        <end position="171"/>
    </location>
</feature>